<dbReference type="EMBL" id="KV417511">
    <property type="protein sequence ID" value="KZP26917.1"/>
    <property type="molecule type" value="Genomic_DNA"/>
</dbReference>
<protein>
    <submittedName>
        <fullName evidence="3">Uncharacterized protein</fullName>
    </submittedName>
</protein>
<evidence type="ECO:0000256" key="2">
    <source>
        <dbReference type="SAM" id="Phobius"/>
    </source>
</evidence>
<accession>A0A166Q9X7</accession>
<name>A0A166Q9X7_9AGAM</name>
<sequence>MPHLNASYAPPGEDAATLWLERSALDGTFVECVAYGMLLLLFVQCCHVLLRRDRFRESPRWGLLAYTTAIFTLATIALGSSLKWNELVFIDQRNYPGGPSTFSSAYWNYWVTMMSSSCFIVLNWFADALLIYRFYIICSLGYWSLVPPLMMYVASIVTSILVLVFTVRADSGFSSEDVIRVGTAYWSLTVSLNVIITMMICFHLLRSRRKVRAIFGDEHGELYTRVTTMFVESAALYSIWGIMLVIAVGRGDSGMRNIFQGAIGHVQGIATLLIVVRVGQGRSYTTRASASDRTGNTLEFVEHDRSRSNPSQTTECEGEGDTTAMVDLPRRDSTKSAGSAELRPHSLINDADSRVSIEIKAEV</sequence>
<feature type="transmembrane region" description="Helical" evidence="2">
    <location>
        <begin position="109"/>
        <end position="130"/>
    </location>
</feature>
<proteinExistence type="predicted"/>
<feature type="region of interest" description="Disordered" evidence="1">
    <location>
        <begin position="286"/>
        <end position="347"/>
    </location>
</feature>
<evidence type="ECO:0000313" key="4">
    <source>
        <dbReference type="Proteomes" id="UP000076532"/>
    </source>
</evidence>
<keyword evidence="2" id="KW-0812">Transmembrane</keyword>
<keyword evidence="2" id="KW-0472">Membrane</keyword>
<organism evidence="3 4">
    <name type="scientific">Athelia psychrophila</name>
    <dbReference type="NCBI Taxonomy" id="1759441"/>
    <lineage>
        <taxon>Eukaryota</taxon>
        <taxon>Fungi</taxon>
        <taxon>Dikarya</taxon>
        <taxon>Basidiomycota</taxon>
        <taxon>Agaricomycotina</taxon>
        <taxon>Agaricomycetes</taxon>
        <taxon>Agaricomycetidae</taxon>
        <taxon>Atheliales</taxon>
        <taxon>Atheliaceae</taxon>
        <taxon>Athelia</taxon>
    </lineage>
</organism>
<dbReference type="OrthoDB" id="2905268at2759"/>
<evidence type="ECO:0000313" key="3">
    <source>
        <dbReference type="EMBL" id="KZP26917.1"/>
    </source>
</evidence>
<feature type="transmembrane region" description="Helical" evidence="2">
    <location>
        <begin position="226"/>
        <end position="246"/>
    </location>
</feature>
<dbReference type="Proteomes" id="UP000076532">
    <property type="component" value="Unassembled WGS sequence"/>
</dbReference>
<evidence type="ECO:0000256" key="1">
    <source>
        <dbReference type="SAM" id="MobiDB-lite"/>
    </source>
</evidence>
<feature type="transmembrane region" description="Helical" evidence="2">
    <location>
        <begin position="185"/>
        <end position="205"/>
    </location>
</feature>
<gene>
    <name evidence="3" type="ORF">FIBSPDRAFT_818838</name>
</gene>
<feature type="transmembrane region" description="Helical" evidence="2">
    <location>
        <begin position="62"/>
        <end position="82"/>
    </location>
</feature>
<keyword evidence="4" id="KW-1185">Reference proteome</keyword>
<feature type="transmembrane region" description="Helical" evidence="2">
    <location>
        <begin position="142"/>
        <end position="165"/>
    </location>
</feature>
<dbReference type="AlphaFoldDB" id="A0A166Q9X7"/>
<keyword evidence="2" id="KW-1133">Transmembrane helix</keyword>
<feature type="compositionally biased region" description="Polar residues" evidence="1">
    <location>
        <begin position="286"/>
        <end position="297"/>
    </location>
</feature>
<reference evidence="3 4" key="1">
    <citation type="journal article" date="2016" name="Mol. Biol. Evol.">
        <title>Comparative Genomics of Early-Diverging Mushroom-Forming Fungi Provides Insights into the Origins of Lignocellulose Decay Capabilities.</title>
        <authorList>
            <person name="Nagy L.G."/>
            <person name="Riley R."/>
            <person name="Tritt A."/>
            <person name="Adam C."/>
            <person name="Daum C."/>
            <person name="Floudas D."/>
            <person name="Sun H."/>
            <person name="Yadav J.S."/>
            <person name="Pangilinan J."/>
            <person name="Larsson K.H."/>
            <person name="Matsuura K."/>
            <person name="Barry K."/>
            <person name="Labutti K."/>
            <person name="Kuo R."/>
            <person name="Ohm R.A."/>
            <person name="Bhattacharya S.S."/>
            <person name="Shirouzu T."/>
            <person name="Yoshinaga Y."/>
            <person name="Martin F.M."/>
            <person name="Grigoriev I.V."/>
            <person name="Hibbett D.S."/>
        </authorList>
    </citation>
    <scope>NUCLEOTIDE SEQUENCE [LARGE SCALE GENOMIC DNA]</scope>
    <source>
        <strain evidence="3 4">CBS 109695</strain>
    </source>
</reference>
<feature type="transmembrane region" description="Helical" evidence="2">
    <location>
        <begin position="258"/>
        <end position="279"/>
    </location>
</feature>
<feature type="transmembrane region" description="Helical" evidence="2">
    <location>
        <begin position="28"/>
        <end position="50"/>
    </location>
</feature>